<name>A0AA48KX43_9FIRM</name>
<gene>
    <name evidence="2" type="ORF">CfP315_0576</name>
</gene>
<dbReference type="EMBL" id="AP027924">
    <property type="protein sequence ID" value="BED92008.1"/>
    <property type="molecule type" value="Genomic_DNA"/>
</dbReference>
<feature type="compositionally biased region" description="Polar residues" evidence="1">
    <location>
        <begin position="128"/>
        <end position="141"/>
    </location>
</feature>
<feature type="compositionally biased region" description="Polar residues" evidence="1">
    <location>
        <begin position="89"/>
        <end position="104"/>
    </location>
</feature>
<reference evidence="2" key="1">
    <citation type="journal article" date="2023" name="ISME J.">
        <title>Emergence of putative energy parasites within Clostridia revealed by genome analysis of a novel endosymbiotic clade.</title>
        <authorList>
            <person name="Takahashi K."/>
            <person name="Kuwahara H."/>
            <person name="Horikawa Y."/>
            <person name="Izawa K."/>
            <person name="Kato D."/>
            <person name="Inagaki T."/>
            <person name="Yuki M."/>
            <person name="Ohkuma M."/>
            <person name="Hongoh Y."/>
        </authorList>
    </citation>
    <scope>NUCLEOTIDE SEQUENCE</scope>
    <source>
        <strain evidence="2">CfP3-15</strain>
    </source>
</reference>
<feature type="region of interest" description="Disordered" evidence="1">
    <location>
        <begin position="31"/>
        <end position="142"/>
    </location>
</feature>
<evidence type="ECO:0000313" key="2">
    <source>
        <dbReference type="EMBL" id="BED92008.1"/>
    </source>
</evidence>
<dbReference type="KEGG" id="ips:CfP315_0576"/>
<protein>
    <submittedName>
        <fullName evidence="2">Uncharacterized protein</fullName>
    </submittedName>
</protein>
<sequence length="456" mass="52113">MSKSRFMKKFLAILVFGFVSFNICVSAMKKTSSSSSSSLKPRLKVTGKGVKSKPDSKPKSKPNSSSKPKLKVTGKRVKPKPDPNPKPNSQLKLSLSGNSVQYTKEPSEPSKQLLEMEDFQKKMEESNQRSLEISKQTQQLGEQREKLEKEKLDFQKKMKESNKQLSGMDKQMRQLEDQRAKLQLSKIEAFRTEGLEEKFRISMEEPVPQPSEMKAPDSVKLEAISIKNTYKFMPIIINTFDNSSSGNRIFDEIKGKITTGAVLVESAKSTNGTSLFDVYKTEYDKKKLFFVLIENPANFSANDKNGRGLMNYGFFNKVAFIYDNFFEFLSFYCFHSAKGFTEFEKICEDCQDEEKEINKTLHYTSRKLYFKPASYFVGIGTQHILPFLNYDSAFSASAWHILFFRLNGIWGVDLTKGNTTAEFPCREINVFNNLYQRGNLIEFMLKRAKDAGIEGV</sequence>
<feature type="compositionally biased region" description="Basic and acidic residues" evidence="1">
    <location>
        <begin position="118"/>
        <end position="127"/>
    </location>
</feature>
<dbReference type="Proteomes" id="UP001337580">
    <property type="component" value="Chromosome"/>
</dbReference>
<feature type="compositionally biased region" description="Basic residues" evidence="1">
    <location>
        <begin position="68"/>
        <end position="78"/>
    </location>
</feature>
<organism evidence="2">
    <name type="scientific">Candidatus Improbicoccus pseudotrichonymphae</name>
    <dbReference type="NCBI Taxonomy" id="3033792"/>
    <lineage>
        <taxon>Bacteria</taxon>
        <taxon>Bacillati</taxon>
        <taxon>Bacillota</taxon>
        <taxon>Clostridia</taxon>
        <taxon>Candidatus Improbicoccus</taxon>
    </lineage>
</organism>
<accession>A0AA48KX43</accession>
<dbReference type="AlphaFoldDB" id="A0AA48KX43"/>
<proteinExistence type="predicted"/>
<evidence type="ECO:0000256" key="1">
    <source>
        <dbReference type="SAM" id="MobiDB-lite"/>
    </source>
</evidence>